<dbReference type="InterPro" id="IPR005674">
    <property type="entry name" value="CocE/Ser_esterase"/>
</dbReference>
<keyword evidence="2" id="KW-0732">Signal</keyword>
<evidence type="ECO:0000313" key="4">
    <source>
        <dbReference type="EMBL" id="TCV96026.1"/>
    </source>
</evidence>
<dbReference type="GO" id="GO:0008239">
    <property type="term" value="F:dipeptidyl-peptidase activity"/>
    <property type="evidence" value="ECO:0007669"/>
    <property type="project" value="InterPro"/>
</dbReference>
<dbReference type="Proteomes" id="UP000295645">
    <property type="component" value="Unassembled WGS sequence"/>
</dbReference>
<dbReference type="SMART" id="SM00939">
    <property type="entry name" value="PepX_C"/>
    <property type="match status" value="1"/>
</dbReference>
<dbReference type="InterPro" id="IPR050585">
    <property type="entry name" value="Xaa-Pro_dipeptidyl-ppase/CocE"/>
</dbReference>
<dbReference type="NCBIfam" id="TIGR00976">
    <property type="entry name" value="CocE_NonD"/>
    <property type="match status" value="1"/>
</dbReference>
<keyword evidence="5" id="KW-1185">Reference proteome</keyword>
<feature type="signal peptide" evidence="2">
    <location>
        <begin position="1"/>
        <end position="24"/>
    </location>
</feature>
<proteinExistence type="predicted"/>
<dbReference type="InterPro" id="IPR000383">
    <property type="entry name" value="Xaa-Pro-like_dom"/>
</dbReference>
<dbReference type="AlphaFoldDB" id="A0A4R3YUE1"/>
<evidence type="ECO:0000256" key="1">
    <source>
        <dbReference type="ARBA" id="ARBA00022801"/>
    </source>
</evidence>
<evidence type="ECO:0000313" key="5">
    <source>
        <dbReference type="Proteomes" id="UP000295645"/>
    </source>
</evidence>
<organism evidence="4 5">
    <name type="scientific">Luteibacter rhizovicinus</name>
    <dbReference type="NCBI Taxonomy" id="242606"/>
    <lineage>
        <taxon>Bacteria</taxon>
        <taxon>Pseudomonadati</taxon>
        <taxon>Pseudomonadota</taxon>
        <taxon>Gammaproteobacteria</taxon>
        <taxon>Lysobacterales</taxon>
        <taxon>Rhodanobacteraceae</taxon>
        <taxon>Luteibacter</taxon>
    </lineage>
</organism>
<dbReference type="PANTHER" id="PTHR43056">
    <property type="entry name" value="PEPTIDASE S9 PROLYL OLIGOPEPTIDASE"/>
    <property type="match status" value="1"/>
</dbReference>
<dbReference type="OrthoDB" id="9806163at2"/>
<dbReference type="SUPFAM" id="SSF49785">
    <property type="entry name" value="Galactose-binding domain-like"/>
    <property type="match status" value="1"/>
</dbReference>
<evidence type="ECO:0000256" key="2">
    <source>
        <dbReference type="SAM" id="SignalP"/>
    </source>
</evidence>
<feature type="domain" description="Xaa-Pro dipeptidyl-peptidase C-terminal" evidence="3">
    <location>
        <begin position="379"/>
        <end position="650"/>
    </location>
</feature>
<keyword evidence="1" id="KW-0378">Hydrolase</keyword>
<name>A0A4R3YUE1_9GAMM</name>
<sequence length="656" mass="72453">MGTTPGRVGLLCFLAVVVVATATATSAQSPKQQGQSIGVNDIPKKFTDVVPGGQDFTRRVVMIPMRDGVKLNTVIMVPKGAHDAPILLTRTPYNAEERAGNSLSASLLTALPLGDAVFVEAGYIRVYQDVRGKYGSEGDYVMMRPVRGALNPTRVDHVTDAWDTIDWLVKHLPESNGRVGMIGSSYEGFTAAMALLDPHPALKAVVPESPVLDAYMGDDWFHYGAFRNLMLGYVHMQTVQQGPGVVTPSDVYDKYEEFLRAGSTGDYVRSRGLDKLPFVPRMMAHPAYDAFWQGQDLIRLLAARPSSVPTLWEQGLFDQEDMWGANHAWLALKAAGHASNNWLVMGPWSHSQVNGTGYAVGPLKSEGDTSKQYNRDMVLPFLNEHLRGGPPAQLARVSIYNTGDNHWERFQDWPAACEHGCATGLKPLYLNHGFILSFDAPSESQASDTYVSDPAKPVPFLPRPVLDPFFAFGSTYAGYIPWSTWLVHDQRFVDGRPDVLVYETSVLTSPVRVRGTPVADVRAITTGTDGDFVVKIIDVYPPNVPSDPSMGGYEMPIALDIFRGRYRDSFEHPTAIPANEAQRYRFELPNVNHVFKSGHRIMVQIQSTLFPLYDRNPQTFVPNIFDAQAADYRPANITILRSSLQPTAVLLPVVDQ</sequence>
<dbReference type="Gene3D" id="3.40.50.1820">
    <property type="entry name" value="alpha/beta hydrolase"/>
    <property type="match status" value="1"/>
</dbReference>
<protein>
    <recommendedName>
        <fullName evidence="3">Xaa-Pro dipeptidyl-peptidase C-terminal domain-containing protein</fullName>
    </recommendedName>
</protein>
<dbReference type="InterPro" id="IPR008979">
    <property type="entry name" value="Galactose-bd-like_sf"/>
</dbReference>
<dbReference type="InterPro" id="IPR013736">
    <property type="entry name" value="Xaa-Pro_dipept_C"/>
</dbReference>
<dbReference type="Pfam" id="PF08530">
    <property type="entry name" value="PepX_C"/>
    <property type="match status" value="1"/>
</dbReference>
<comment type="caution">
    <text evidence="4">The sequence shown here is derived from an EMBL/GenBank/DDBJ whole genome shotgun (WGS) entry which is preliminary data.</text>
</comment>
<reference evidence="4 5" key="1">
    <citation type="submission" date="2019-03" db="EMBL/GenBank/DDBJ databases">
        <title>Above-ground endophytic microbial communities from plants in different locations in the United States.</title>
        <authorList>
            <person name="Frank C."/>
        </authorList>
    </citation>
    <scope>NUCLEOTIDE SEQUENCE [LARGE SCALE GENOMIC DNA]</scope>
    <source>
        <strain evidence="4 5">LP_13_YM</strain>
    </source>
</reference>
<evidence type="ECO:0000259" key="3">
    <source>
        <dbReference type="SMART" id="SM00939"/>
    </source>
</evidence>
<dbReference type="RefSeq" id="WP_132142247.1">
    <property type="nucleotide sequence ID" value="NZ_SMCS01000002.1"/>
</dbReference>
<dbReference type="InterPro" id="IPR029058">
    <property type="entry name" value="AB_hydrolase_fold"/>
</dbReference>
<dbReference type="SUPFAM" id="SSF53474">
    <property type="entry name" value="alpha/beta-Hydrolases"/>
    <property type="match status" value="1"/>
</dbReference>
<dbReference type="Gene3D" id="2.60.120.260">
    <property type="entry name" value="Galactose-binding domain-like"/>
    <property type="match status" value="1"/>
</dbReference>
<dbReference type="Gene3D" id="1.10.3020.10">
    <property type="entry name" value="alpha-amino acid ester hydrolase ( Helical cap domain)"/>
    <property type="match status" value="1"/>
</dbReference>
<feature type="chain" id="PRO_5020830058" description="Xaa-Pro dipeptidyl-peptidase C-terminal domain-containing protein" evidence="2">
    <location>
        <begin position="25"/>
        <end position="656"/>
    </location>
</feature>
<gene>
    <name evidence="4" type="ORF">EC912_102375</name>
</gene>
<dbReference type="Pfam" id="PF02129">
    <property type="entry name" value="Peptidase_S15"/>
    <property type="match status" value="1"/>
</dbReference>
<dbReference type="PANTHER" id="PTHR43056:SF10">
    <property type="entry name" value="COCE_NOND FAMILY, PUTATIVE (AFU_ORTHOLOGUE AFUA_7G00600)-RELATED"/>
    <property type="match status" value="1"/>
</dbReference>
<accession>A0A4R3YUE1</accession>
<dbReference type="EMBL" id="SMCS01000002">
    <property type="protein sequence ID" value="TCV96026.1"/>
    <property type="molecule type" value="Genomic_DNA"/>
</dbReference>